<organism evidence="3 4">
    <name type="scientific">Chelatococcus composti</name>
    <dbReference type="NCBI Taxonomy" id="1743235"/>
    <lineage>
        <taxon>Bacteria</taxon>
        <taxon>Pseudomonadati</taxon>
        <taxon>Pseudomonadota</taxon>
        <taxon>Alphaproteobacteria</taxon>
        <taxon>Hyphomicrobiales</taxon>
        <taxon>Chelatococcaceae</taxon>
        <taxon>Chelatococcus</taxon>
    </lineage>
</organism>
<dbReference type="InterPro" id="IPR012332">
    <property type="entry name" value="Autotransporter_pectin_lyase_C"/>
</dbReference>
<feature type="compositionally biased region" description="Polar residues" evidence="1">
    <location>
        <begin position="1101"/>
        <end position="1115"/>
    </location>
</feature>
<feature type="compositionally biased region" description="Low complexity" evidence="1">
    <location>
        <begin position="997"/>
        <end position="1009"/>
    </location>
</feature>
<comment type="caution">
    <text evidence="3">The sequence shown here is derived from an EMBL/GenBank/DDBJ whole genome shotgun (WGS) entry which is preliminary data.</text>
</comment>
<dbReference type="AlphaFoldDB" id="A0A841KG97"/>
<dbReference type="Gene3D" id="2.160.20.20">
    <property type="match status" value="1"/>
</dbReference>
<keyword evidence="4" id="KW-1185">Reference proteome</keyword>
<gene>
    <name evidence="3" type="ORF">HNQ73_002563</name>
</gene>
<feature type="compositionally biased region" description="Pro residues" evidence="1">
    <location>
        <begin position="1048"/>
        <end position="1059"/>
    </location>
</feature>
<dbReference type="InterPro" id="IPR043990">
    <property type="entry name" value="AC_1"/>
</dbReference>
<evidence type="ECO:0000256" key="1">
    <source>
        <dbReference type="SAM" id="MobiDB-lite"/>
    </source>
</evidence>
<feature type="region of interest" description="Disordered" evidence="1">
    <location>
        <begin position="883"/>
        <end position="923"/>
    </location>
</feature>
<evidence type="ECO:0000313" key="3">
    <source>
        <dbReference type="EMBL" id="MBB6168926.1"/>
    </source>
</evidence>
<name>A0A841KG97_9HYPH</name>
<evidence type="ECO:0000313" key="4">
    <source>
        <dbReference type="Proteomes" id="UP000588017"/>
    </source>
</evidence>
<feature type="region of interest" description="Disordered" evidence="1">
    <location>
        <begin position="935"/>
        <end position="1139"/>
    </location>
</feature>
<feature type="compositionally biased region" description="Low complexity" evidence="1">
    <location>
        <begin position="913"/>
        <end position="923"/>
    </location>
</feature>
<evidence type="ECO:0000259" key="2">
    <source>
        <dbReference type="Pfam" id="PF18883"/>
    </source>
</evidence>
<dbReference type="CDD" id="cd01344">
    <property type="entry name" value="PL2_Passenger_AT"/>
    <property type="match status" value="1"/>
</dbReference>
<dbReference type="Pfam" id="PF18883">
    <property type="entry name" value="AC_1"/>
    <property type="match status" value="1"/>
</dbReference>
<protein>
    <recommendedName>
        <fullName evidence="2">Autochaperone domain-containing protein</fullName>
    </recommendedName>
</protein>
<dbReference type="EMBL" id="JACHEH010000005">
    <property type="protein sequence ID" value="MBB6168926.1"/>
    <property type="molecule type" value="Genomic_DNA"/>
</dbReference>
<dbReference type="Proteomes" id="UP000588017">
    <property type="component" value="Unassembled WGS sequence"/>
</dbReference>
<accession>A0A841KG97</accession>
<proteinExistence type="predicted"/>
<feature type="compositionally biased region" description="Low complexity" evidence="1">
    <location>
        <begin position="935"/>
        <end position="952"/>
    </location>
</feature>
<feature type="compositionally biased region" description="Low complexity" evidence="1">
    <location>
        <begin position="1060"/>
        <end position="1071"/>
    </location>
</feature>
<feature type="compositionally biased region" description="Low complexity" evidence="1">
    <location>
        <begin position="1079"/>
        <end position="1097"/>
    </location>
</feature>
<sequence length="1139" mass="114510">MADRFVVQVERPHRKCHAPSPRAENCNSTNRFCRDQRLPGSFLGQASKTALVAAAASLAWTGDAWANCVLTPGTPTTLVCDDAGNNYPGGIEYLNFSTGLTAIVGAGVVIDRTPGDGNMGVNLSGNGNHTLALELAPGTIIRTNGFIAQGVQVHSTNNDNVVIVSGANVTTQGLDVAGPTDEITVGILGRASSSTGTGSVVVTQLAGSSIHVSGFKFVVGLHAQSLGLGDVFVESAGTVTAVGTDPDATYVSAISAAIGNPDSTGRMDVILHAGGAASTDAQLSPALIAENSGYGATNVIVDGTVEALGDLSDGVFAYSSNPNSTALTSVFLGGNGSITTHQLGYGIWSLAGGLGSSLVSVAGSIRTFGDEAFGVGLDVPSATNAASHQVVISGQGNIETSGSGSHGVRALLAGPGSLTLDLRDSARVTTSGDQAAGVYGKTLGDVLLVTASGTAVTASGSEAFGAQLDGGSDVLVLHAGSIAALGRFGVGLFAFSDASATVTLGAGASVMGGWQDTAKGVGPNSASPAAGVILGAAAASSLVNAGSIGAGSDRAVIDATRGGGTPAGNMTIANSGTITGFVELAAGGTNRFDNLAGGLFDIRHFADTDGDGVRDTKRVAISDFGDPLTSVFSNSGLTRLAPASDAAATDPTGYYVPTTGFDSRPLEASYYNLNRNGVVQGQLVNLGEFDHSGILDLRGPAIGNSLVITSNATAGGAPGSSVFVANGGQILLNAVLNDGIQPGGATNNYADMLIVDSTRLGSAPARIHVGIDPSLSGTLTTGNGIELVEVRDKTASAPGVFTLGSRVAAGAYEYLLYHNGVGADAADGNWYLRSTLIVSARRATRPKFRTTAPRFPSTWSCRRWQTASAWRCSAPTMTAGASRPRIPVCLHPPGPPRATTRRGASRALKPRQTAQPAPAAPTAGVAFSASAAPPAMAATTSPPAPPASTAMARVTTPVRRDCRRGSTCSTGSMQTARATTRASISAPGSCRATFAGSTAARPARPTSAAIRWAPTGPGRAHSAGTLMPSFRAPGMPTSRRSRSLAKRSPPPDGASPPPWRVASRSASAADGRWSRRRSSSTSACPSTAAPTASASLPMKIPTSSTDVSARGSQEAGSWRMAGTSPPGRAPTCGTASEAR</sequence>
<reference evidence="3 4" key="1">
    <citation type="submission" date="2020-08" db="EMBL/GenBank/DDBJ databases">
        <title>Genomic Encyclopedia of Type Strains, Phase IV (KMG-IV): sequencing the most valuable type-strain genomes for metagenomic binning, comparative biology and taxonomic classification.</title>
        <authorList>
            <person name="Goeker M."/>
        </authorList>
    </citation>
    <scope>NUCLEOTIDE SEQUENCE [LARGE SCALE GENOMIC DNA]</scope>
    <source>
        <strain evidence="3 4">DSM 101465</strain>
    </source>
</reference>
<feature type="domain" description="Autochaperone" evidence="2">
    <location>
        <begin position="723"/>
        <end position="816"/>
    </location>
</feature>